<feature type="domain" description="PASTA" evidence="12">
    <location>
        <begin position="486"/>
        <end position="553"/>
    </location>
</feature>
<dbReference type="PANTHER" id="PTHR43289">
    <property type="entry name" value="MITOGEN-ACTIVATED PROTEIN KINASE KINASE KINASE 20-RELATED"/>
    <property type="match status" value="1"/>
</dbReference>
<dbReference type="SMART" id="SM00220">
    <property type="entry name" value="S_TKc"/>
    <property type="match status" value="1"/>
</dbReference>
<dbReference type="PROSITE" id="PS00108">
    <property type="entry name" value="PROTEIN_KINASE_ST"/>
    <property type="match status" value="1"/>
</dbReference>
<dbReference type="CDD" id="cd06577">
    <property type="entry name" value="PASTA_pknB"/>
    <property type="match status" value="3"/>
</dbReference>
<dbReference type="SUPFAM" id="SSF54184">
    <property type="entry name" value="Penicillin-binding protein 2x (pbp-2x), c-terminal domain"/>
    <property type="match status" value="1"/>
</dbReference>
<evidence type="ECO:0000313" key="13">
    <source>
        <dbReference type="EMBL" id="AOT68413.1"/>
    </source>
</evidence>
<keyword evidence="10" id="KW-0812">Transmembrane</keyword>
<dbReference type="NCBIfam" id="NF033483">
    <property type="entry name" value="PknB_PASTA_kin"/>
    <property type="match status" value="1"/>
</dbReference>
<dbReference type="SMART" id="SM00740">
    <property type="entry name" value="PASTA"/>
    <property type="match status" value="3"/>
</dbReference>
<keyword evidence="4 9" id="KW-0547">Nucleotide-binding</keyword>
<keyword evidence="10" id="KW-0472">Membrane</keyword>
<feature type="domain" description="PASTA" evidence="12">
    <location>
        <begin position="351"/>
        <end position="416"/>
    </location>
</feature>
<keyword evidence="6 9" id="KW-0067">ATP-binding</keyword>
<dbReference type="PROSITE" id="PS00107">
    <property type="entry name" value="PROTEIN_KINASE_ATP"/>
    <property type="match status" value="1"/>
</dbReference>
<dbReference type="CDD" id="cd14014">
    <property type="entry name" value="STKc_PknB_like"/>
    <property type="match status" value="1"/>
</dbReference>
<dbReference type="EC" id="2.7.11.1" evidence="1"/>
<accession>A0A1D8GBZ0</accession>
<feature type="transmembrane region" description="Helical" evidence="10">
    <location>
        <begin position="322"/>
        <end position="345"/>
    </location>
</feature>
<comment type="catalytic activity">
    <reaction evidence="7">
        <text>L-threonyl-[protein] + ATP = O-phospho-L-threonyl-[protein] + ADP + H(+)</text>
        <dbReference type="Rhea" id="RHEA:46608"/>
        <dbReference type="Rhea" id="RHEA-COMP:11060"/>
        <dbReference type="Rhea" id="RHEA-COMP:11605"/>
        <dbReference type="ChEBI" id="CHEBI:15378"/>
        <dbReference type="ChEBI" id="CHEBI:30013"/>
        <dbReference type="ChEBI" id="CHEBI:30616"/>
        <dbReference type="ChEBI" id="CHEBI:61977"/>
        <dbReference type="ChEBI" id="CHEBI:456216"/>
        <dbReference type="EC" id="2.7.11.1"/>
    </reaction>
</comment>
<dbReference type="FunFam" id="1.10.510.10:FF:000021">
    <property type="entry name" value="Serine/threonine protein kinase"/>
    <property type="match status" value="1"/>
</dbReference>
<keyword evidence="10" id="KW-1133">Transmembrane helix</keyword>
<proteinExistence type="predicted"/>
<comment type="catalytic activity">
    <reaction evidence="8">
        <text>L-seryl-[protein] + ATP = O-phospho-L-seryl-[protein] + ADP + H(+)</text>
        <dbReference type="Rhea" id="RHEA:17989"/>
        <dbReference type="Rhea" id="RHEA-COMP:9863"/>
        <dbReference type="Rhea" id="RHEA-COMP:11604"/>
        <dbReference type="ChEBI" id="CHEBI:15378"/>
        <dbReference type="ChEBI" id="CHEBI:29999"/>
        <dbReference type="ChEBI" id="CHEBI:30616"/>
        <dbReference type="ChEBI" id="CHEBI:83421"/>
        <dbReference type="ChEBI" id="CHEBI:456216"/>
        <dbReference type="EC" id="2.7.11.1"/>
    </reaction>
</comment>
<feature type="binding site" evidence="9">
    <location>
        <position position="39"/>
    </location>
    <ligand>
        <name>ATP</name>
        <dbReference type="ChEBI" id="CHEBI:30616"/>
    </ligand>
</feature>
<keyword evidence="14" id="KW-1185">Reference proteome</keyword>
<evidence type="ECO:0000256" key="4">
    <source>
        <dbReference type="ARBA" id="ARBA00022741"/>
    </source>
</evidence>
<evidence type="ECO:0000256" key="1">
    <source>
        <dbReference type="ARBA" id="ARBA00012513"/>
    </source>
</evidence>
<dbReference type="OrthoDB" id="9788659at2"/>
<dbReference type="PROSITE" id="PS51178">
    <property type="entry name" value="PASTA"/>
    <property type="match status" value="3"/>
</dbReference>
<dbReference type="Proteomes" id="UP000095743">
    <property type="component" value="Chromosome"/>
</dbReference>
<dbReference type="InterPro" id="IPR000719">
    <property type="entry name" value="Prot_kinase_dom"/>
</dbReference>
<keyword evidence="5" id="KW-0418">Kinase</keyword>
<evidence type="ECO:0000256" key="2">
    <source>
        <dbReference type="ARBA" id="ARBA00022527"/>
    </source>
</evidence>
<dbReference type="FunFam" id="3.30.200.20:FF:000035">
    <property type="entry name" value="Serine/threonine protein kinase Stk1"/>
    <property type="match status" value="1"/>
</dbReference>
<dbReference type="Pfam" id="PF00069">
    <property type="entry name" value="Pkinase"/>
    <property type="match status" value="1"/>
</dbReference>
<dbReference type="InterPro" id="IPR011009">
    <property type="entry name" value="Kinase-like_dom_sf"/>
</dbReference>
<evidence type="ECO:0000256" key="10">
    <source>
        <dbReference type="SAM" id="Phobius"/>
    </source>
</evidence>
<gene>
    <name evidence="13" type="ORF">Gferi_01680</name>
</gene>
<dbReference type="PANTHER" id="PTHR43289:SF34">
    <property type="entry name" value="SERINE_THREONINE-PROTEIN KINASE YBDM-RELATED"/>
    <property type="match status" value="1"/>
</dbReference>
<protein>
    <recommendedName>
        <fullName evidence="1">non-specific serine/threonine protein kinase</fullName>
        <ecNumber evidence="1">2.7.11.1</ecNumber>
    </recommendedName>
</protein>
<dbReference type="Gene3D" id="1.10.510.10">
    <property type="entry name" value="Transferase(Phosphotransferase) domain 1"/>
    <property type="match status" value="1"/>
</dbReference>
<dbReference type="Pfam" id="PF03793">
    <property type="entry name" value="PASTA"/>
    <property type="match status" value="3"/>
</dbReference>
<sequence length="649" mass="72159">MKGRILGNRYEMIEKIGGGGMALVYKARCQLLNRFVAVKILRPEFTSDEDFISKFKRESQAAASLSHPNIVNIYDVGNEDNDVYYIVMEYVKGKTLKQVIKEKGTLEADECINISKQIALALQHAHTNHIVHRDIKPHNILITDDGRVKVTDFGIARAATSSTVTNTGSVIGSVHYFSPEQARGGYTDEKSDLYSLGIVMYEMSAGRVPFEGESPISIALKHIHEDVTPPSMINKNIPKALEDIIMKLIQKDQLKRYNSAKEILEDLNQALKQPMGNFVKIDEDDDSPTQVIPAIKDEDIKVNRNTVKNAGKEKRKEVKSRWIIWGAIATAFILALIFIGSMFYFNGIFTGQEKEVPDVVGIPYEKAKENLENIGLTAEYTEQFSAEFDEGTVMAQEPKKGEVVKAGYPIKLIVSKGAKMVEVPNLVNKNINEIDAILFNANLKEGLVKYEYNTLPIGVVISQSPQPKSEVAEGSEISVVVSQGLETKTILMPNLVGKDLNSAKKIIETSGLVWGNVEYKFDNNIAKDDVISQSIAPETEVEEKRVVDLVVSKGPENLEQPGNSGELKPVDLTIYLSTAKQEEFRLRIVKEQDGSSVEVYSGIENRSKGEKKITIQGRGKATLYIYFDDVMAGKPTQIDFDTGKLIKND</sequence>
<evidence type="ECO:0000256" key="8">
    <source>
        <dbReference type="ARBA" id="ARBA00048679"/>
    </source>
</evidence>
<feature type="domain" description="Protein kinase" evidence="11">
    <location>
        <begin position="10"/>
        <end position="271"/>
    </location>
</feature>
<dbReference type="KEGG" id="gfe:Gferi_01680"/>
<dbReference type="PROSITE" id="PS50011">
    <property type="entry name" value="PROTEIN_KINASE_DOM"/>
    <property type="match status" value="1"/>
</dbReference>
<evidence type="ECO:0000313" key="14">
    <source>
        <dbReference type="Proteomes" id="UP000095743"/>
    </source>
</evidence>
<dbReference type="Gene3D" id="3.30.200.20">
    <property type="entry name" value="Phosphorylase Kinase, domain 1"/>
    <property type="match status" value="1"/>
</dbReference>
<dbReference type="InterPro" id="IPR008271">
    <property type="entry name" value="Ser/Thr_kinase_AS"/>
</dbReference>
<keyword evidence="3" id="KW-0808">Transferase</keyword>
<evidence type="ECO:0000256" key="9">
    <source>
        <dbReference type="PROSITE-ProRule" id="PRU10141"/>
    </source>
</evidence>
<evidence type="ECO:0000259" key="12">
    <source>
        <dbReference type="PROSITE" id="PS51178"/>
    </source>
</evidence>
<feature type="domain" description="PASTA" evidence="12">
    <location>
        <begin position="417"/>
        <end position="483"/>
    </location>
</feature>
<evidence type="ECO:0000256" key="3">
    <source>
        <dbReference type="ARBA" id="ARBA00022679"/>
    </source>
</evidence>
<organism evidence="13 14">
    <name type="scientific">Geosporobacter ferrireducens</name>
    <dbReference type="NCBI Taxonomy" id="1424294"/>
    <lineage>
        <taxon>Bacteria</taxon>
        <taxon>Bacillati</taxon>
        <taxon>Bacillota</taxon>
        <taxon>Clostridia</taxon>
        <taxon>Peptostreptococcales</taxon>
        <taxon>Thermotaleaceae</taxon>
        <taxon>Geosporobacter</taxon>
    </lineage>
</organism>
<dbReference type="RefSeq" id="WP_069973966.1">
    <property type="nucleotide sequence ID" value="NZ_CP017269.1"/>
</dbReference>
<dbReference type="STRING" id="1424294.Gferi_01680"/>
<dbReference type="AlphaFoldDB" id="A0A1D8GBZ0"/>
<dbReference type="GO" id="GO:0005524">
    <property type="term" value="F:ATP binding"/>
    <property type="evidence" value="ECO:0007669"/>
    <property type="project" value="UniProtKB-UniRule"/>
</dbReference>
<dbReference type="SUPFAM" id="SSF56112">
    <property type="entry name" value="Protein kinase-like (PK-like)"/>
    <property type="match status" value="1"/>
</dbReference>
<evidence type="ECO:0000256" key="7">
    <source>
        <dbReference type="ARBA" id="ARBA00047899"/>
    </source>
</evidence>
<evidence type="ECO:0000256" key="6">
    <source>
        <dbReference type="ARBA" id="ARBA00022840"/>
    </source>
</evidence>
<evidence type="ECO:0000259" key="11">
    <source>
        <dbReference type="PROSITE" id="PS50011"/>
    </source>
</evidence>
<evidence type="ECO:0000256" key="5">
    <source>
        <dbReference type="ARBA" id="ARBA00022777"/>
    </source>
</evidence>
<dbReference type="InterPro" id="IPR005543">
    <property type="entry name" value="PASTA_dom"/>
</dbReference>
<reference evidence="13 14" key="1">
    <citation type="submission" date="2016-09" db="EMBL/GenBank/DDBJ databases">
        <title>Genomic analysis reveals versatility of anaerobic energy metabolism of Geosporobacter ferrireducens IRF9 of phylum Firmicutes.</title>
        <authorList>
            <person name="Kim S.-J."/>
        </authorList>
    </citation>
    <scope>NUCLEOTIDE SEQUENCE [LARGE SCALE GENOMIC DNA]</scope>
    <source>
        <strain evidence="13 14">IRF9</strain>
    </source>
</reference>
<name>A0A1D8GBZ0_9FIRM</name>
<dbReference type="Gene3D" id="3.30.10.20">
    <property type="match status" value="3"/>
</dbReference>
<dbReference type="GO" id="GO:0004674">
    <property type="term" value="F:protein serine/threonine kinase activity"/>
    <property type="evidence" value="ECO:0007669"/>
    <property type="project" value="UniProtKB-KW"/>
</dbReference>
<dbReference type="EMBL" id="CP017269">
    <property type="protein sequence ID" value="AOT68413.1"/>
    <property type="molecule type" value="Genomic_DNA"/>
</dbReference>
<dbReference type="InterPro" id="IPR017441">
    <property type="entry name" value="Protein_kinase_ATP_BS"/>
</dbReference>
<keyword evidence="2" id="KW-0723">Serine/threonine-protein kinase</keyword>